<feature type="transmembrane region" description="Helical" evidence="7">
    <location>
        <begin position="690"/>
        <end position="711"/>
    </location>
</feature>
<dbReference type="GO" id="GO:0005886">
    <property type="term" value="C:plasma membrane"/>
    <property type="evidence" value="ECO:0007669"/>
    <property type="project" value="TreeGrafter"/>
</dbReference>
<evidence type="ECO:0000256" key="5">
    <source>
        <dbReference type="ARBA" id="ARBA00023136"/>
    </source>
</evidence>
<dbReference type="PROSITE" id="PS51380">
    <property type="entry name" value="EXS"/>
    <property type="match status" value="1"/>
</dbReference>
<feature type="transmembrane region" description="Helical" evidence="7">
    <location>
        <begin position="647"/>
        <end position="669"/>
    </location>
</feature>
<keyword evidence="11" id="KW-1185">Reference proteome</keyword>
<feature type="transmembrane region" description="Helical" evidence="7">
    <location>
        <begin position="872"/>
        <end position="895"/>
    </location>
</feature>
<dbReference type="GO" id="GO:0000822">
    <property type="term" value="F:inositol hexakisphosphate binding"/>
    <property type="evidence" value="ECO:0007669"/>
    <property type="project" value="TreeGrafter"/>
</dbReference>
<feature type="domain" description="SPX" evidence="9">
    <location>
        <begin position="1"/>
        <end position="554"/>
    </location>
</feature>
<proteinExistence type="inferred from homology"/>
<reference evidence="10" key="1">
    <citation type="submission" date="2023-10" db="EMBL/GenBank/DDBJ databases">
        <authorList>
            <person name="Noh H."/>
        </authorList>
    </citation>
    <scope>NUCLEOTIDE SEQUENCE</scope>
    <source>
        <strain evidence="10">DUCC4014</strain>
    </source>
</reference>
<evidence type="ECO:0000259" key="9">
    <source>
        <dbReference type="PROSITE" id="PS51382"/>
    </source>
</evidence>
<dbReference type="GeneID" id="87809031"/>
<evidence type="ECO:0000256" key="1">
    <source>
        <dbReference type="ARBA" id="ARBA00004141"/>
    </source>
</evidence>
<feature type="compositionally biased region" description="Polar residues" evidence="6">
    <location>
        <begin position="109"/>
        <end position="130"/>
    </location>
</feature>
<dbReference type="PROSITE" id="PS51382">
    <property type="entry name" value="SPX"/>
    <property type="match status" value="1"/>
</dbReference>
<dbReference type="Pfam" id="PF03124">
    <property type="entry name" value="EXS"/>
    <property type="match status" value="1"/>
</dbReference>
<feature type="domain" description="EXS" evidence="8">
    <location>
        <begin position="804"/>
        <end position="996"/>
    </location>
</feature>
<dbReference type="InterPro" id="IPR004342">
    <property type="entry name" value="EXS_C"/>
</dbReference>
<feature type="compositionally biased region" description="Low complexity" evidence="6">
    <location>
        <begin position="172"/>
        <end position="185"/>
    </location>
</feature>
<feature type="transmembrane region" description="Helical" evidence="7">
    <location>
        <begin position="915"/>
        <end position="935"/>
    </location>
</feature>
<keyword evidence="4 7" id="KW-1133">Transmembrane helix</keyword>
<dbReference type="InterPro" id="IPR004331">
    <property type="entry name" value="SPX_dom"/>
</dbReference>
<dbReference type="RefSeq" id="XP_062628341.1">
    <property type="nucleotide sequence ID" value="XM_062772358.1"/>
</dbReference>
<evidence type="ECO:0000256" key="4">
    <source>
        <dbReference type="ARBA" id="ARBA00022989"/>
    </source>
</evidence>
<dbReference type="Pfam" id="PF03105">
    <property type="entry name" value="SPX"/>
    <property type="match status" value="1"/>
</dbReference>
<gene>
    <name evidence="10" type="primary">XPR1_1</name>
    <name evidence="10" type="ORF">LOC62_04G005803</name>
</gene>
<feature type="compositionally biased region" description="Basic and acidic residues" evidence="6">
    <location>
        <begin position="466"/>
        <end position="475"/>
    </location>
</feature>
<comment type="similarity">
    <text evidence="2">Belongs to the SYG1 (TC 2.A.94) family.</text>
</comment>
<dbReference type="GO" id="GO:0005794">
    <property type="term" value="C:Golgi apparatus"/>
    <property type="evidence" value="ECO:0007669"/>
    <property type="project" value="TreeGrafter"/>
</dbReference>
<accession>A0AAF0YCH5</accession>
<evidence type="ECO:0000259" key="8">
    <source>
        <dbReference type="PROSITE" id="PS51380"/>
    </source>
</evidence>
<feature type="region of interest" description="Disordered" evidence="6">
    <location>
        <begin position="431"/>
        <end position="482"/>
    </location>
</feature>
<feature type="compositionally biased region" description="Basic residues" evidence="6">
    <location>
        <begin position="264"/>
        <end position="276"/>
    </location>
</feature>
<feature type="compositionally biased region" description="Basic and acidic residues" evidence="6">
    <location>
        <begin position="1049"/>
        <end position="1058"/>
    </location>
</feature>
<feature type="compositionally biased region" description="Low complexity" evidence="6">
    <location>
        <begin position="70"/>
        <end position="108"/>
    </location>
</feature>
<keyword evidence="5 7" id="KW-0472">Membrane</keyword>
<evidence type="ECO:0000256" key="2">
    <source>
        <dbReference type="ARBA" id="ARBA00009665"/>
    </source>
</evidence>
<evidence type="ECO:0000256" key="3">
    <source>
        <dbReference type="ARBA" id="ARBA00022692"/>
    </source>
</evidence>
<dbReference type="EMBL" id="CP086717">
    <property type="protein sequence ID" value="WOO82309.1"/>
    <property type="molecule type" value="Genomic_DNA"/>
</dbReference>
<feature type="compositionally biased region" description="Polar residues" evidence="6">
    <location>
        <begin position="442"/>
        <end position="453"/>
    </location>
</feature>
<dbReference type="PANTHER" id="PTHR10783">
    <property type="entry name" value="XENOTROPIC AND POLYTROPIC RETROVIRUS RECEPTOR 1-RELATED"/>
    <property type="match status" value="1"/>
</dbReference>
<dbReference type="GO" id="GO:0016036">
    <property type="term" value="P:cellular response to phosphate starvation"/>
    <property type="evidence" value="ECO:0007669"/>
    <property type="project" value="TreeGrafter"/>
</dbReference>
<dbReference type="Proteomes" id="UP000827549">
    <property type="component" value="Chromosome 4"/>
</dbReference>
<dbReference type="CDD" id="cd14475">
    <property type="entry name" value="SPX_SYG1_like"/>
    <property type="match status" value="1"/>
</dbReference>
<dbReference type="GO" id="GO:0006817">
    <property type="term" value="P:phosphate ion transport"/>
    <property type="evidence" value="ECO:0007669"/>
    <property type="project" value="TreeGrafter"/>
</dbReference>
<comment type="subcellular location">
    <subcellularLocation>
        <location evidence="1">Membrane</location>
        <topology evidence="1">Multi-pass membrane protein</topology>
    </subcellularLocation>
</comment>
<keyword evidence="3 7" id="KW-0812">Transmembrane</keyword>
<feature type="transmembrane region" description="Helical" evidence="7">
    <location>
        <begin position="723"/>
        <end position="741"/>
    </location>
</feature>
<dbReference type="AlphaFoldDB" id="A0AAF0YCH5"/>
<evidence type="ECO:0000313" key="11">
    <source>
        <dbReference type="Proteomes" id="UP000827549"/>
    </source>
</evidence>
<feature type="region of interest" description="Disordered" evidence="6">
    <location>
        <begin position="36"/>
        <end position="327"/>
    </location>
</feature>
<dbReference type="PANTHER" id="PTHR10783:SF103">
    <property type="entry name" value="SOLUTE CARRIER FAMILY 53 MEMBER 1"/>
    <property type="match status" value="1"/>
</dbReference>
<name>A0AAF0YCH5_9TREE</name>
<evidence type="ECO:0000313" key="10">
    <source>
        <dbReference type="EMBL" id="WOO82309.1"/>
    </source>
</evidence>
<evidence type="ECO:0000256" key="7">
    <source>
        <dbReference type="SAM" id="Phobius"/>
    </source>
</evidence>
<keyword evidence="10" id="KW-0675">Receptor</keyword>
<feature type="compositionally biased region" description="Polar residues" evidence="6">
    <location>
        <begin position="300"/>
        <end position="317"/>
    </location>
</feature>
<feature type="compositionally biased region" description="Pro residues" evidence="6">
    <location>
        <begin position="151"/>
        <end position="162"/>
    </location>
</feature>
<feature type="region of interest" description="Disordered" evidence="6">
    <location>
        <begin position="1024"/>
        <end position="1070"/>
    </location>
</feature>
<organism evidence="10 11">
    <name type="scientific">Vanrija pseudolonga</name>
    <dbReference type="NCBI Taxonomy" id="143232"/>
    <lineage>
        <taxon>Eukaryota</taxon>
        <taxon>Fungi</taxon>
        <taxon>Dikarya</taxon>
        <taxon>Basidiomycota</taxon>
        <taxon>Agaricomycotina</taxon>
        <taxon>Tremellomycetes</taxon>
        <taxon>Trichosporonales</taxon>
        <taxon>Trichosporonaceae</taxon>
        <taxon>Vanrija</taxon>
    </lineage>
</organism>
<evidence type="ECO:0000256" key="6">
    <source>
        <dbReference type="SAM" id="MobiDB-lite"/>
    </source>
</evidence>
<sequence>MKFGQYLNDNATPEWKRAYIDYRACKKQIKRITARLEQADPEAADAGDSSGDDDHGPSKPKGQRPPSTPGAASVTVGSGAATTSPATGAATPGAAAPDAKPPAAAGDTLSPSTTRSTYHTPASGLSSTGKSPGYGAMGTSPRLASASGGVPLPPAPTHPPPLHLGEPALQSPTAPAAVEPAAASAQRGKLPRRLTGKGAAGAASPGRVNFSPVVHAYPAEVDISEGGDSGRAETSPDDASHADTASTGGETAPLKRTTSSVHRSPGRTKASPRPKRSPSALHAGFSPQFQIVSPRVQPSAGLSTSGVSDAPSGSKSLRSFKLPSPRLQPRTASTFDELYETLAPDEQAFFDLLDHELDKVESFYHARELEAVRKGNELRQQLKELAEHRRVFHREYPQGTRDWEVAMGLAIPASTNQAIERAVESALHFRNPFKHHDGDNDTPASGKSASDTPNGNGHGENGGGRKSRDGDDKAARAAAARQYDPERYQKYKRDLRGAMLEFYRHLELIKNYRVSWGCTKFAERRQILNLTGFRKALKKFEKATKIVCLELYTDDRIAPCSFARGEVIEGLIKETEDLFTEHFEHGDGKRARDRLRRQDENHTHYLSMLRSGIMLGLGLPPAVLAIVKSYDPETRRAIPAWDALLTIYAALYLPVLFAMLFELNLCAFVEARINYEFVMELSRPTLDFRSYLEMPTFFFMTLSYCFFFSFYRVATHNVAPTTWPAAWLVLIVVFFLNPLPIFRRRSRYWFLHVLWRVITPGYSRVEFIAFFIADELNSLVYTIQNVYFLSCVYGNHWPDNAYGVCPSGTSWPYALLGALPPLVRLIQCLKRYHDSGLQIHLVNGGKYCSSILSGCLFIWWRSQGERRAHTSFVVWIIFATVSSIYTSAWDLIVDWSLLRPGYKLLRPDLGYAHPIVYYFAMVTNIIVRFIWVWYIPNTVIHPRLRSWMFALFEMLRRWQWNFFRVETEHLGNADAYRVTREIPLPYRRVDDDGSEDDIAATKKSLARRASTNPIAVKLRKMKHSLVGKDTSGRGPDALPVGARGNFAQREYEARRPGDGDDDRESELSAV</sequence>
<protein>
    <submittedName>
        <fullName evidence="10">Xenotropic and polytropic retrovirus receptor 1</fullName>
    </submittedName>
</protein>